<evidence type="ECO:0000313" key="2">
    <source>
        <dbReference type="EMBL" id="HHH13078.1"/>
    </source>
</evidence>
<name>A0A7C5MUQ2_9GAMM</name>
<accession>A0A7C5MUQ2</accession>
<dbReference type="Gene3D" id="1.10.510.10">
    <property type="entry name" value="Transferase(Phosphotransferase) domain 1"/>
    <property type="match status" value="1"/>
</dbReference>
<sequence length="228" mass="26709">MSRRLDAGEYARLVAGGRVLERDGHGVKVWWLPGDRILKLFRVKRWFTSARLRPYHVRFARNAARLARLGVPVPRVEQLCRIPHLRRQGVVYRMLPGRTLSELLAPEPPLELLERLAAFLAELHQEGVYFRSVHPGNVLLCEDGRLGLIDLQDVRFRRRPLNAGERARNIRHLFAGGRHGASLRRWGLEPFLELYLRALPWDEGRRRRLRQRLLRHRALQSLITREKS</sequence>
<dbReference type="InterPro" id="IPR002575">
    <property type="entry name" value="Aminoglycoside_PTrfase"/>
</dbReference>
<dbReference type="InterPro" id="IPR011009">
    <property type="entry name" value="Kinase-like_dom_sf"/>
</dbReference>
<evidence type="ECO:0000259" key="1">
    <source>
        <dbReference type="Pfam" id="PF01636"/>
    </source>
</evidence>
<comment type="caution">
    <text evidence="2">The sequence shown here is derived from an EMBL/GenBank/DDBJ whole genome shotgun (WGS) entry which is preliminary data.</text>
</comment>
<dbReference type="Pfam" id="PF01636">
    <property type="entry name" value="APH"/>
    <property type="match status" value="1"/>
</dbReference>
<gene>
    <name evidence="2" type="ORF">ENJ98_02480</name>
</gene>
<dbReference type="SUPFAM" id="SSF56112">
    <property type="entry name" value="Protein kinase-like (PK-like)"/>
    <property type="match status" value="1"/>
</dbReference>
<organism evidence="2">
    <name type="scientific">Thiolapillus brandeum</name>
    <dbReference type="NCBI Taxonomy" id="1076588"/>
    <lineage>
        <taxon>Bacteria</taxon>
        <taxon>Pseudomonadati</taxon>
        <taxon>Pseudomonadota</taxon>
        <taxon>Gammaproteobacteria</taxon>
        <taxon>Chromatiales</taxon>
        <taxon>Sedimenticolaceae</taxon>
        <taxon>Thiolapillus</taxon>
    </lineage>
</organism>
<dbReference type="Proteomes" id="UP000886100">
    <property type="component" value="Unassembled WGS sequence"/>
</dbReference>
<proteinExistence type="predicted"/>
<dbReference type="EMBL" id="DROM01000152">
    <property type="protein sequence ID" value="HHH13078.1"/>
    <property type="molecule type" value="Genomic_DNA"/>
</dbReference>
<reference evidence="2" key="1">
    <citation type="journal article" date="2020" name="mSystems">
        <title>Genome- and Community-Level Interaction Insights into Carbon Utilization and Element Cycling Functions of Hydrothermarchaeota in Hydrothermal Sediment.</title>
        <authorList>
            <person name="Zhou Z."/>
            <person name="Liu Y."/>
            <person name="Xu W."/>
            <person name="Pan J."/>
            <person name="Luo Z.H."/>
            <person name="Li M."/>
        </authorList>
    </citation>
    <scope>NUCLEOTIDE SEQUENCE [LARGE SCALE GENOMIC DNA]</scope>
    <source>
        <strain evidence="2">HyVt-535</strain>
    </source>
</reference>
<dbReference type="AlphaFoldDB" id="A0A7C5MUQ2"/>
<feature type="domain" description="Aminoglycoside phosphotransferase" evidence="1">
    <location>
        <begin position="29"/>
        <end position="125"/>
    </location>
</feature>
<protein>
    <submittedName>
        <fullName evidence="2">Toluene tolerance protein</fullName>
    </submittedName>
</protein>